<evidence type="ECO:0000313" key="2">
    <source>
        <dbReference type="EMBL" id="WMS85874.1"/>
    </source>
</evidence>
<dbReference type="KEGG" id="plei:Q9312_11660"/>
<sequence>MKRLLMALPPIVLIFLIILWPAFKKSKSTTDDIQTNSVTQSSKNLSNNPSSSLTKSDSANTEVNQQKVDDRTSNTQRNSTSVVEAESSCIPYNDFVKSGLAEQVQNWYASWGAPRFELSGEIDQVGHIYAEYSNQSLSELARNGDRDAMYALGVNKVWR</sequence>
<accession>A0AA51RQW8</accession>
<dbReference type="EMBL" id="CP133548">
    <property type="protein sequence ID" value="WMS85874.1"/>
    <property type="molecule type" value="Genomic_DNA"/>
</dbReference>
<dbReference type="RefSeq" id="WP_309201027.1">
    <property type="nucleotide sequence ID" value="NZ_CP133548.1"/>
</dbReference>
<protein>
    <submittedName>
        <fullName evidence="2">Uncharacterized protein</fullName>
    </submittedName>
</protein>
<name>A0AA51RQW8_9GAMM</name>
<organism evidence="2 3">
    <name type="scientific">Pleionea litopenaei</name>
    <dbReference type="NCBI Taxonomy" id="3070815"/>
    <lineage>
        <taxon>Bacteria</taxon>
        <taxon>Pseudomonadati</taxon>
        <taxon>Pseudomonadota</taxon>
        <taxon>Gammaproteobacteria</taxon>
        <taxon>Oceanospirillales</taxon>
        <taxon>Pleioneaceae</taxon>
        <taxon>Pleionea</taxon>
    </lineage>
</organism>
<feature type="region of interest" description="Disordered" evidence="1">
    <location>
        <begin position="34"/>
        <end position="83"/>
    </location>
</feature>
<evidence type="ECO:0000313" key="3">
    <source>
        <dbReference type="Proteomes" id="UP001239782"/>
    </source>
</evidence>
<feature type="compositionally biased region" description="Polar residues" evidence="1">
    <location>
        <begin position="73"/>
        <end position="82"/>
    </location>
</feature>
<feature type="compositionally biased region" description="Low complexity" evidence="1">
    <location>
        <begin position="41"/>
        <end position="58"/>
    </location>
</feature>
<evidence type="ECO:0000256" key="1">
    <source>
        <dbReference type="SAM" id="MobiDB-lite"/>
    </source>
</evidence>
<reference evidence="2 3" key="1">
    <citation type="submission" date="2023-08" db="EMBL/GenBank/DDBJ databases">
        <title>Pleionea litopenaei sp. nov., isolated from stomach of juvenile Litopenaeus vannamei.</title>
        <authorList>
            <person name="Rho A.M."/>
            <person name="Hwang C.Y."/>
        </authorList>
    </citation>
    <scope>NUCLEOTIDE SEQUENCE [LARGE SCALE GENOMIC DNA]</scope>
    <source>
        <strain evidence="2 3">HL-JVS1</strain>
    </source>
</reference>
<proteinExistence type="predicted"/>
<keyword evidence="3" id="KW-1185">Reference proteome</keyword>
<dbReference type="AlphaFoldDB" id="A0AA51RQW8"/>
<gene>
    <name evidence="2" type="ORF">Q9312_11660</name>
</gene>
<dbReference type="Proteomes" id="UP001239782">
    <property type="component" value="Chromosome"/>
</dbReference>